<dbReference type="InterPro" id="IPR042070">
    <property type="entry name" value="PucR_C-HTH_sf"/>
</dbReference>
<proteinExistence type="predicted"/>
<dbReference type="AlphaFoldDB" id="A0A7X1HZY4"/>
<reference evidence="1 2" key="1">
    <citation type="submission" date="2020-08" db="EMBL/GenBank/DDBJ databases">
        <title>Whole-Genome Sequence of French Clinical Streptomyces mexicanus Strain Q0842.</title>
        <authorList>
            <person name="Boxberger M."/>
            <person name="La Scola B."/>
        </authorList>
    </citation>
    <scope>NUCLEOTIDE SEQUENCE [LARGE SCALE GENOMIC DNA]</scope>
    <source>
        <strain evidence="1 2">Marseille-Q0842</strain>
    </source>
</reference>
<evidence type="ECO:0008006" key="3">
    <source>
        <dbReference type="Google" id="ProtNLM"/>
    </source>
</evidence>
<evidence type="ECO:0000313" key="1">
    <source>
        <dbReference type="EMBL" id="MBC2865038.1"/>
    </source>
</evidence>
<protein>
    <recommendedName>
        <fullName evidence="3">PucR C-terminal helix-turn-helix domain-containing protein</fullName>
    </recommendedName>
</protein>
<sequence length="282" mass="30356">MDAQAALLLRRLGIAVKVALLSHAPPATDSLALRSVVDGGLEVTTRARMLLRLGLKETSAVTAFALHASAESTWMFVQGLRPHARVVLDAPMDNVHLVMAADLDPTAALGVPVGARAAFAGPCPASQAPEAWRLARIALRFTRPSPRAHGPYSVEEATLVDATRLGAHAVLAETLSAERIALVPDVRRLNRLVDEYGEDMLVCLEAVAATESVRKAARLLHRHHNSVTHRAERAERHMGFSSPEPYGRPRLFLTLVLRRLQDSGHLFPVDGTDGAPPAPPVP</sequence>
<dbReference type="RefSeq" id="WP_185947054.1">
    <property type="nucleotide sequence ID" value="NZ_JACMHY010000002.1"/>
</dbReference>
<gene>
    <name evidence="1" type="ORF">H1R13_08490</name>
</gene>
<dbReference type="Proteomes" id="UP000517694">
    <property type="component" value="Unassembled WGS sequence"/>
</dbReference>
<keyword evidence="2" id="KW-1185">Reference proteome</keyword>
<name>A0A7X1HZY4_9ACTN</name>
<accession>A0A7X1HZY4</accession>
<comment type="caution">
    <text evidence="1">The sequence shown here is derived from an EMBL/GenBank/DDBJ whole genome shotgun (WGS) entry which is preliminary data.</text>
</comment>
<organism evidence="1 2">
    <name type="scientific">Streptomyces mexicanus</name>
    <dbReference type="NCBI Taxonomy" id="178566"/>
    <lineage>
        <taxon>Bacteria</taxon>
        <taxon>Bacillati</taxon>
        <taxon>Actinomycetota</taxon>
        <taxon>Actinomycetes</taxon>
        <taxon>Kitasatosporales</taxon>
        <taxon>Streptomycetaceae</taxon>
        <taxon>Streptomyces</taxon>
    </lineage>
</organism>
<dbReference type="Gene3D" id="1.10.10.2840">
    <property type="entry name" value="PucR C-terminal helix-turn-helix domain"/>
    <property type="match status" value="1"/>
</dbReference>
<evidence type="ECO:0000313" key="2">
    <source>
        <dbReference type="Proteomes" id="UP000517694"/>
    </source>
</evidence>
<dbReference type="EMBL" id="JACMHY010000002">
    <property type="protein sequence ID" value="MBC2865038.1"/>
    <property type="molecule type" value="Genomic_DNA"/>
</dbReference>